<protein>
    <submittedName>
        <fullName evidence="4">Acetyl-CoA synthetase-like protein</fullName>
    </submittedName>
</protein>
<dbReference type="PROSITE" id="PS00455">
    <property type="entry name" value="AMP_BINDING"/>
    <property type="match status" value="1"/>
</dbReference>
<organism evidence="4 5">
    <name type="scientific">Polychaeton citri CBS 116435</name>
    <dbReference type="NCBI Taxonomy" id="1314669"/>
    <lineage>
        <taxon>Eukaryota</taxon>
        <taxon>Fungi</taxon>
        <taxon>Dikarya</taxon>
        <taxon>Ascomycota</taxon>
        <taxon>Pezizomycotina</taxon>
        <taxon>Dothideomycetes</taxon>
        <taxon>Dothideomycetidae</taxon>
        <taxon>Capnodiales</taxon>
        <taxon>Capnodiaceae</taxon>
        <taxon>Polychaeton</taxon>
    </lineage>
</organism>
<proteinExistence type="predicted"/>
<name>A0A9P4UJJ0_9PEZI</name>
<dbReference type="InterPro" id="IPR042099">
    <property type="entry name" value="ANL_N_sf"/>
</dbReference>
<evidence type="ECO:0000259" key="3">
    <source>
        <dbReference type="Pfam" id="PF00501"/>
    </source>
</evidence>
<dbReference type="AlphaFoldDB" id="A0A9P4UJJ0"/>
<keyword evidence="1" id="KW-0547">Nucleotide-binding</keyword>
<evidence type="ECO:0000256" key="2">
    <source>
        <dbReference type="ARBA" id="ARBA00022840"/>
    </source>
</evidence>
<dbReference type="EMBL" id="MU003876">
    <property type="protein sequence ID" value="KAF2716429.1"/>
    <property type="molecule type" value="Genomic_DNA"/>
</dbReference>
<dbReference type="Pfam" id="PF00501">
    <property type="entry name" value="AMP-binding"/>
    <property type="match status" value="1"/>
</dbReference>
<gene>
    <name evidence="4" type="ORF">K431DRAFT_19010</name>
</gene>
<dbReference type="GO" id="GO:0004467">
    <property type="term" value="F:long-chain fatty acid-CoA ligase activity"/>
    <property type="evidence" value="ECO:0007669"/>
    <property type="project" value="TreeGrafter"/>
</dbReference>
<dbReference type="PANTHER" id="PTHR43272:SF33">
    <property type="entry name" value="AMP-BINDING DOMAIN-CONTAINING PROTEIN-RELATED"/>
    <property type="match status" value="1"/>
</dbReference>
<sequence>MSDSCLALQKAKDIYQAPPPGVPYGVKVPGSKQEGRSDVYRHWRFKDNLMHSLDPNVTTAHEFFEQTCNRVPDNRCLGSRGYDPQTKQFGPYTWQTYSEVQKRRLNCGVGLKVLHEEMGILGTQYGVGLWCQNRPEWQIVDLACMSQSLYTVSLYDTLGPDTTEYIINHAGLTTVCTSLNHIPTLLKLAHRTPSLKMIISLDPLENGTELQGHSKNSLLNALASEKGIKIHYIRDVEALGEATPRPYHTPRPDDIVTINYTSGTTGDPKGVILTHASAVAATSSSLCVSGEQRRGDVMCSYLPLAHIYQRLTEHGALWGGSAIGYFHGNILELIDDLKLLRPTLFTSVPRLYNRYGGAVKSQTIEATGVKGALSRHIIHTKLANLLHPSSPEKATNQHMFYDRIWSKKVSAALGLDRARVMVSGSAPLDPGLQQFLRVITANEFVQGYGLTETYAIGVVQVTGDLSAGNCGGPSPCAEICLLDVPDMEYLSSDQPRPRGELLVRGANVFKQYFKNDQETAKSMTEDGWFKTGDIAEVDELGRFKIIDRRKNVLKLAQGEYISPERIENVFLGNLPWLAQGYVHGDSTQANLVAIFGIQADMFATFLSRLPGQKEITPTDLKALEAAAQDPKVRKAALKELQKVGKKAKFNSWEHIRAVRLMVEPFSIENELLTPTLKLKRPQTAKRFRSVLDEMYEEINAETSPRAKL</sequence>
<accession>A0A9P4UJJ0</accession>
<dbReference type="InterPro" id="IPR020845">
    <property type="entry name" value="AMP-binding_CS"/>
</dbReference>
<keyword evidence="5" id="KW-1185">Reference proteome</keyword>
<dbReference type="GO" id="GO:0005524">
    <property type="term" value="F:ATP binding"/>
    <property type="evidence" value="ECO:0007669"/>
    <property type="project" value="UniProtKB-KW"/>
</dbReference>
<dbReference type="PANTHER" id="PTHR43272">
    <property type="entry name" value="LONG-CHAIN-FATTY-ACID--COA LIGASE"/>
    <property type="match status" value="1"/>
</dbReference>
<dbReference type="OrthoDB" id="1700726at2759"/>
<evidence type="ECO:0000313" key="4">
    <source>
        <dbReference type="EMBL" id="KAF2716429.1"/>
    </source>
</evidence>
<reference evidence="4" key="1">
    <citation type="journal article" date="2020" name="Stud. Mycol.">
        <title>101 Dothideomycetes genomes: a test case for predicting lifestyles and emergence of pathogens.</title>
        <authorList>
            <person name="Haridas S."/>
            <person name="Albert R."/>
            <person name="Binder M."/>
            <person name="Bloem J."/>
            <person name="Labutti K."/>
            <person name="Salamov A."/>
            <person name="Andreopoulos B."/>
            <person name="Baker S."/>
            <person name="Barry K."/>
            <person name="Bills G."/>
            <person name="Bluhm B."/>
            <person name="Cannon C."/>
            <person name="Castanera R."/>
            <person name="Culley D."/>
            <person name="Daum C."/>
            <person name="Ezra D."/>
            <person name="Gonzalez J."/>
            <person name="Henrissat B."/>
            <person name="Kuo A."/>
            <person name="Liang C."/>
            <person name="Lipzen A."/>
            <person name="Lutzoni F."/>
            <person name="Magnuson J."/>
            <person name="Mondo S."/>
            <person name="Nolan M."/>
            <person name="Ohm R."/>
            <person name="Pangilinan J."/>
            <person name="Park H.-J."/>
            <person name="Ramirez L."/>
            <person name="Alfaro M."/>
            <person name="Sun H."/>
            <person name="Tritt A."/>
            <person name="Yoshinaga Y."/>
            <person name="Zwiers L.-H."/>
            <person name="Turgeon B."/>
            <person name="Goodwin S."/>
            <person name="Spatafora J."/>
            <person name="Crous P."/>
            <person name="Grigoriev I."/>
        </authorList>
    </citation>
    <scope>NUCLEOTIDE SEQUENCE</scope>
    <source>
        <strain evidence="4">CBS 116435</strain>
    </source>
</reference>
<comment type="caution">
    <text evidence="4">The sequence shown here is derived from an EMBL/GenBank/DDBJ whole genome shotgun (WGS) entry which is preliminary data.</text>
</comment>
<dbReference type="Gene3D" id="3.40.50.12780">
    <property type="entry name" value="N-terminal domain of ligase-like"/>
    <property type="match status" value="1"/>
</dbReference>
<keyword evidence="2" id="KW-0067">ATP-binding</keyword>
<feature type="domain" description="AMP-dependent synthetase/ligase" evidence="3">
    <location>
        <begin position="64"/>
        <end position="513"/>
    </location>
</feature>
<dbReference type="SUPFAM" id="SSF56801">
    <property type="entry name" value="Acetyl-CoA synthetase-like"/>
    <property type="match status" value="1"/>
</dbReference>
<dbReference type="Proteomes" id="UP000799441">
    <property type="component" value="Unassembled WGS sequence"/>
</dbReference>
<evidence type="ECO:0000256" key="1">
    <source>
        <dbReference type="ARBA" id="ARBA00022741"/>
    </source>
</evidence>
<dbReference type="GO" id="GO:0016020">
    <property type="term" value="C:membrane"/>
    <property type="evidence" value="ECO:0007669"/>
    <property type="project" value="TreeGrafter"/>
</dbReference>
<dbReference type="InterPro" id="IPR000873">
    <property type="entry name" value="AMP-dep_synth/lig_dom"/>
</dbReference>
<evidence type="ECO:0000313" key="5">
    <source>
        <dbReference type="Proteomes" id="UP000799441"/>
    </source>
</evidence>
<dbReference type="GO" id="GO:0005783">
    <property type="term" value="C:endoplasmic reticulum"/>
    <property type="evidence" value="ECO:0007669"/>
    <property type="project" value="TreeGrafter"/>
</dbReference>